<dbReference type="InterPro" id="IPR051631">
    <property type="entry name" value="Ankyrin-KH/SAM_domain"/>
</dbReference>
<feature type="repeat" description="ANK" evidence="3">
    <location>
        <begin position="356"/>
        <end position="388"/>
    </location>
</feature>
<reference evidence="5" key="2">
    <citation type="submission" date="2025-08" db="UniProtKB">
        <authorList>
            <consortium name="Ensembl"/>
        </authorList>
    </citation>
    <scope>IDENTIFICATION</scope>
</reference>
<evidence type="ECO:0000313" key="5">
    <source>
        <dbReference type="Ensembl" id="ENSECRP00000028354.1"/>
    </source>
</evidence>
<dbReference type="PANTHER" id="PTHR23206:SF8">
    <property type="entry name" value="ANKYRIN REPEAT AND KH DOMAIN-CONTAINING 1"/>
    <property type="match status" value="1"/>
</dbReference>
<reference evidence="5" key="3">
    <citation type="submission" date="2025-09" db="UniProtKB">
        <authorList>
            <consortium name="Ensembl"/>
        </authorList>
    </citation>
    <scope>IDENTIFICATION</scope>
</reference>
<feature type="repeat" description="ANK" evidence="3">
    <location>
        <begin position="322"/>
        <end position="354"/>
    </location>
</feature>
<protein>
    <submittedName>
        <fullName evidence="5">Ankyrin repeat and KH domain containing 1</fullName>
    </submittedName>
</protein>
<keyword evidence="6" id="KW-1185">Reference proteome</keyword>
<dbReference type="FunFam" id="1.25.40.20:FF:000046">
    <property type="entry name" value="Ankyrin repeat and KH domain-containing protein 1"/>
    <property type="match status" value="1"/>
</dbReference>
<dbReference type="GO" id="GO:0005737">
    <property type="term" value="C:cytoplasm"/>
    <property type="evidence" value="ECO:0007669"/>
    <property type="project" value="TreeGrafter"/>
</dbReference>
<name>A0A8C4TC32_ERPCA</name>
<keyword evidence="2 3" id="KW-0040">ANK repeat</keyword>
<keyword evidence="1" id="KW-0677">Repeat</keyword>
<organism evidence="5 6">
    <name type="scientific">Erpetoichthys calabaricus</name>
    <name type="common">Rope fish</name>
    <name type="synonym">Calamoichthys calabaricus</name>
    <dbReference type="NCBI Taxonomy" id="27687"/>
    <lineage>
        <taxon>Eukaryota</taxon>
        <taxon>Metazoa</taxon>
        <taxon>Chordata</taxon>
        <taxon>Craniata</taxon>
        <taxon>Vertebrata</taxon>
        <taxon>Euteleostomi</taxon>
        <taxon>Actinopterygii</taxon>
        <taxon>Polypteriformes</taxon>
        <taxon>Polypteridae</taxon>
        <taxon>Erpetoichthys</taxon>
    </lineage>
</organism>
<dbReference type="SMART" id="SM00248">
    <property type="entry name" value="ANK"/>
    <property type="match status" value="12"/>
</dbReference>
<feature type="repeat" description="ANK" evidence="3">
    <location>
        <begin position="552"/>
        <end position="579"/>
    </location>
</feature>
<dbReference type="AlphaFoldDB" id="A0A8C4TC32"/>
<dbReference type="PANTHER" id="PTHR23206">
    <property type="entry name" value="MASK PROTEIN"/>
    <property type="match status" value="1"/>
</dbReference>
<feature type="compositionally biased region" description="Acidic residues" evidence="4">
    <location>
        <begin position="1"/>
        <end position="11"/>
    </location>
</feature>
<dbReference type="PROSITE" id="PS50088">
    <property type="entry name" value="ANK_REPEAT"/>
    <property type="match status" value="9"/>
</dbReference>
<feature type="repeat" description="ANK" evidence="3">
    <location>
        <begin position="519"/>
        <end position="551"/>
    </location>
</feature>
<evidence type="ECO:0000313" key="6">
    <source>
        <dbReference type="Proteomes" id="UP000694620"/>
    </source>
</evidence>
<dbReference type="Proteomes" id="UP000694620">
    <property type="component" value="Chromosome 11"/>
</dbReference>
<dbReference type="GO" id="GO:0045087">
    <property type="term" value="P:innate immune response"/>
    <property type="evidence" value="ECO:0007669"/>
    <property type="project" value="TreeGrafter"/>
</dbReference>
<feature type="repeat" description="ANK" evidence="3">
    <location>
        <begin position="422"/>
        <end position="454"/>
    </location>
</feature>
<evidence type="ECO:0000256" key="1">
    <source>
        <dbReference type="ARBA" id="ARBA00022737"/>
    </source>
</evidence>
<feature type="repeat" description="ANK" evidence="3">
    <location>
        <begin position="256"/>
        <end position="288"/>
    </location>
</feature>
<dbReference type="Gene3D" id="1.25.40.20">
    <property type="entry name" value="Ankyrin repeat-containing domain"/>
    <property type="match status" value="5"/>
</dbReference>
<evidence type="ECO:0000256" key="2">
    <source>
        <dbReference type="ARBA" id="ARBA00023043"/>
    </source>
</evidence>
<feature type="repeat" description="ANK" evidence="3">
    <location>
        <begin position="289"/>
        <end position="321"/>
    </location>
</feature>
<dbReference type="PROSITE" id="PS50297">
    <property type="entry name" value="ANK_REP_REGION"/>
    <property type="match status" value="9"/>
</dbReference>
<dbReference type="InterPro" id="IPR036770">
    <property type="entry name" value="Ankyrin_rpt-contain_sf"/>
</dbReference>
<proteinExistence type="predicted"/>
<dbReference type="InterPro" id="IPR002110">
    <property type="entry name" value="Ankyrin_rpt"/>
</dbReference>
<sequence>MLTDGFEDEIDSVTPRSPAVGMGVGAAPGAGLGGLGIGVGGKKVRLFGEAGGPASDRLDFKLAAAAVLSSGPGSGSDEDEVSEVESFILDQEDLDNPMLKTASELLLSSAADGADLRTVDPETQARLEALLEAAGIGKLSTADGKAFADPEVLRRLTSSVSCALDEAAAALTRMRAENTLNAGQADNRSLAEACSDGDVNAVRKLLDEGRSVNEHTEEGESLLCLACSAGYYELAQSSILVLLAMHANVEDRGIKGDITPLMAAASGGYVDIVKLLLVHGADVNAQSSTGNTALTYACAGGFVDVVKVLLKEGANIEDHNENGHTPLMEAASAGHVEVARVLLEYGAGINTHSNEFKESALTLACYKGHLDMVRFLLEAGADQEHKTDEMHTALMEACMDGHVEVARLLLDSGAQVNMPADSFESPLTLAACGGHVELAALLIERGANLEEVNDEGYTPLMEAAREGHEEMVALLLAQGANINAQTEETQETALTLACCGGFLEVADFLIKAGADIELGCSTPLMEAAQEGHLELVKYLLAAGANVHATTATGDTALTYACENGHTDVADVLLQAGADLVNVIFIVDFSLRETNITLYSFIINCFSVQNVGLKVGKIIFCD</sequence>
<feature type="repeat" description="ANK" evidence="3">
    <location>
        <begin position="389"/>
        <end position="421"/>
    </location>
</feature>
<evidence type="ECO:0000256" key="3">
    <source>
        <dbReference type="PROSITE-ProRule" id="PRU00023"/>
    </source>
</evidence>
<evidence type="ECO:0000256" key="4">
    <source>
        <dbReference type="SAM" id="MobiDB-lite"/>
    </source>
</evidence>
<gene>
    <name evidence="5" type="primary">ANKHD1</name>
</gene>
<dbReference type="Ensembl" id="ENSECRT00000028948.1">
    <property type="protein sequence ID" value="ENSECRP00000028354.1"/>
    <property type="gene ID" value="ENSECRG00000019160.1"/>
</dbReference>
<dbReference type="PRINTS" id="PR01415">
    <property type="entry name" value="ANKYRIN"/>
</dbReference>
<dbReference type="Pfam" id="PF12796">
    <property type="entry name" value="Ank_2"/>
    <property type="match status" value="4"/>
</dbReference>
<dbReference type="GeneTree" id="ENSGT00940000153768"/>
<dbReference type="FunFam" id="1.25.40.20:FF:000068">
    <property type="entry name" value="ankyrin repeat domain-containing protein 17 isoform X5"/>
    <property type="match status" value="1"/>
</dbReference>
<feature type="repeat" description="ANK" evidence="3">
    <location>
        <begin position="455"/>
        <end position="487"/>
    </location>
</feature>
<accession>A0A8C4TC32</accession>
<dbReference type="FunFam" id="1.25.40.20:FF:000014">
    <property type="entry name" value="ankyrin repeat domain-containing protein 17 isoform X2"/>
    <property type="match status" value="1"/>
</dbReference>
<feature type="region of interest" description="Disordered" evidence="4">
    <location>
        <begin position="1"/>
        <end position="20"/>
    </location>
</feature>
<dbReference type="SUPFAM" id="SSF48403">
    <property type="entry name" value="Ankyrin repeat"/>
    <property type="match status" value="2"/>
</dbReference>
<reference evidence="5" key="1">
    <citation type="submission" date="2021-06" db="EMBL/GenBank/DDBJ databases">
        <authorList>
            <consortium name="Wellcome Sanger Institute Data Sharing"/>
        </authorList>
    </citation>
    <scope>NUCLEOTIDE SEQUENCE [LARGE SCALE GENOMIC DNA]</scope>
</reference>